<reference evidence="7" key="1">
    <citation type="submission" date="2023-03" db="EMBL/GenBank/DDBJ databases">
        <authorList>
            <person name="Julca I."/>
        </authorList>
    </citation>
    <scope>NUCLEOTIDE SEQUENCE</scope>
</reference>
<evidence type="ECO:0000256" key="4">
    <source>
        <dbReference type="SAM" id="MobiDB-lite"/>
    </source>
</evidence>
<dbReference type="SUPFAM" id="SSF49562">
    <property type="entry name" value="C2 domain (Calcium/lipid-binding domain, CaLB)"/>
    <property type="match status" value="1"/>
</dbReference>
<dbReference type="PROSITE" id="PS51182">
    <property type="entry name" value="C2_TENSIN"/>
    <property type="match status" value="1"/>
</dbReference>
<feature type="compositionally biased region" description="Pro residues" evidence="4">
    <location>
        <begin position="660"/>
        <end position="669"/>
    </location>
</feature>
<feature type="region of interest" description="Disordered" evidence="4">
    <location>
        <begin position="842"/>
        <end position="861"/>
    </location>
</feature>
<evidence type="ECO:0000313" key="8">
    <source>
        <dbReference type="Proteomes" id="UP001161247"/>
    </source>
</evidence>
<dbReference type="InterPro" id="IPR015425">
    <property type="entry name" value="FH2_Formin"/>
</dbReference>
<keyword evidence="2" id="KW-0904">Protein phosphatase</keyword>
<dbReference type="PROSITE" id="PS51444">
    <property type="entry name" value="FH2"/>
    <property type="match status" value="1"/>
</dbReference>
<feature type="compositionally biased region" description="Polar residues" evidence="4">
    <location>
        <begin position="645"/>
        <end position="659"/>
    </location>
</feature>
<dbReference type="Proteomes" id="UP001161247">
    <property type="component" value="Chromosome 2"/>
</dbReference>
<feature type="compositionally biased region" description="Low complexity" evidence="4">
    <location>
        <begin position="770"/>
        <end position="793"/>
    </location>
</feature>
<feature type="region of interest" description="Disordered" evidence="4">
    <location>
        <begin position="558"/>
        <end position="591"/>
    </location>
</feature>
<dbReference type="Pfam" id="PF02181">
    <property type="entry name" value="FH2"/>
    <property type="match status" value="2"/>
</dbReference>
<dbReference type="Gene3D" id="2.60.40.1110">
    <property type="match status" value="1"/>
</dbReference>
<accession>A0AAV1CGN0</accession>
<evidence type="ECO:0000313" key="7">
    <source>
        <dbReference type="EMBL" id="CAI9094580.1"/>
    </source>
</evidence>
<dbReference type="SMART" id="SM01326">
    <property type="entry name" value="PTEN_C2"/>
    <property type="match status" value="1"/>
</dbReference>
<dbReference type="PANTHER" id="PTHR45733:SF8">
    <property type="entry name" value="FORMIN-J"/>
    <property type="match status" value="1"/>
</dbReference>
<dbReference type="Gene3D" id="1.20.58.2220">
    <property type="entry name" value="Formin, FH2 domain"/>
    <property type="match status" value="1"/>
</dbReference>
<feature type="compositionally biased region" description="Polar residues" evidence="4">
    <location>
        <begin position="842"/>
        <end position="852"/>
    </location>
</feature>
<dbReference type="InterPro" id="IPR035892">
    <property type="entry name" value="C2_domain_sf"/>
</dbReference>
<dbReference type="EMBL" id="OX459119">
    <property type="protein sequence ID" value="CAI9094580.1"/>
    <property type="molecule type" value="Genomic_DNA"/>
</dbReference>
<feature type="compositionally biased region" description="Pro residues" evidence="4">
    <location>
        <begin position="578"/>
        <end position="587"/>
    </location>
</feature>
<dbReference type="SMART" id="SM00498">
    <property type="entry name" value="FH2"/>
    <property type="match status" value="1"/>
</dbReference>
<sequence length="1401" mass="153767">MALFRKLFYRKPPQGLLEISERVYVSDCCFSMDVLGESYRDYVVDVVTKLQDHWPDGSFMVFNFLYRGNYSQIVDIMSDYGIKVIDYPTQYDDSPLLTLEMIYHFLKSTESWLDVGERNIILLNSEHGGWPMLAFAVAGLLIYRRQYTNEQKTLEMIYKQAPPQLLQSATPVNPLHSQLRYLQYVAGRNLHSEGLPRVRCLVVDCIILRAIPITDSDGDCSPILRIHGLDPLMEATDRIPKLLCSTQSNKISEYFKQADCDTIKIDLNCHIKGDVVLEFITLDHGRQLEETKFRIMFNTAFIKSNTLKLSRGDIDTPWSVQDQFPMDFKAEVLFSELVSSSQHLLEVPIGETGSSQFQASVKPPDFPGDVDRLDKKDTVEPNIVRTQETLGRIHSSDIDRNEIMESCSGRAAEEDYEESSSTLENQISSALESDISNTHSKVLGELQTGFSASSILNSREMKTHPEEVHQTLVKPGQSKLLSPRIFQSSPSIPASESLQKSHSTLSRYQNTHSALGITALLHDTEPTNKLGSHVVALSPRSSLSASIPQLCKPTTPSLLSMVPPAESQPPLTVATSIPAPPPPPPLPASTSLSTLIASSTVLSKSSISVSSASDEPSSPQKLDSIAHIQDKGYSKTTPCPLGSSIPHSRTSLSLTTNKSIPPPPPLPPPRPVLSRKTMSAQNSLTGALLSPTLPSSSCSSTMVQTTIMNNTSSALSPIHEIASSGESIPSVIPDKSSELEISPRMRLLPISNSVTNSNDTVKSLSLPCSVLSDTSPSSSQSLSSSTHSSSLPTTVAPPFPDTDSPSGQLSLVPPGKEMESTTLSSAHLEPLSDTAATSFVPSSALQARSPPSHSLMEAPSPTLDSCSALLVSPGVSSLSVSISSPPPEKSFDTVAKTPQPPPPPPVPPHSRKLSTSAGLPPPTPPGPPKDSMSRISPKIPPPPAPLLSSLPKDGLTLQSPKIPATPAPPTGAKGRLPTAKPQTQTKRSSLKPYHWLKLTRALHGSIWAETWNSNETSKTPEFDMSELESLFSATVSISEHGRTKCKSNGAFGSKSDKVHLIDFRRAYNCEIMLTKIKIPLPDIMSSVLSLDDSRWDADQVDNLIKFCPTKEEMELIKNYKGDIENIGKCEQFLLEMMKVPRTESKLRVFSFKIQFHSRVQKFCLVSEISWIFLLLIAFESYIHVTFTQVSDLRCALNLVNSASQEVRNSIKLKRVMQTILSLGNVLNHGTARGSAIGFRLDSLLKLSETRAHNNKMTLMHYLCKVLAEKLPELLDFPKDLGSLEGSTKIQLKYLAEEMQSISKGLDKVTQELAASEKDGPVSESFSKTLKEFLHSAEAEVRSLASLYSVVGKNADALAHYFGEDPVRCPFEQVVSTLLNFVRMFMKAHEENRKQVEFEKKR</sequence>
<feature type="region of interest" description="Disordered" evidence="4">
    <location>
        <begin position="633"/>
        <end position="669"/>
    </location>
</feature>
<dbReference type="Gene3D" id="3.90.190.10">
    <property type="entry name" value="Protein tyrosine phosphatase superfamily"/>
    <property type="match status" value="1"/>
</dbReference>
<keyword evidence="2" id="KW-0378">Hydrolase</keyword>
<dbReference type="InterPro" id="IPR029021">
    <property type="entry name" value="Prot-tyrosine_phosphatase-like"/>
</dbReference>
<evidence type="ECO:0000256" key="3">
    <source>
        <dbReference type="RuleBase" id="RU361260"/>
    </source>
</evidence>
<proteinExistence type="inferred from homology"/>
<comment type="similarity">
    <text evidence="1">Belongs to the formin-like family. Class-II subfamily.</text>
</comment>
<dbReference type="Pfam" id="PF10409">
    <property type="entry name" value="PTEN_C2"/>
    <property type="match status" value="1"/>
</dbReference>
<keyword evidence="8" id="KW-1185">Reference proteome</keyword>
<dbReference type="SUPFAM" id="SSF52799">
    <property type="entry name" value="(Phosphotyrosine protein) phosphatases II"/>
    <property type="match status" value="1"/>
</dbReference>
<evidence type="ECO:0000259" key="6">
    <source>
        <dbReference type="PROSITE" id="PS51444"/>
    </source>
</evidence>
<dbReference type="GO" id="GO:0004721">
    <property type="term" value="F:phosphoprotein phosphatase activity"/>
    <property type="evidence" value="ECO:0007669"/>
    <property type="project" value="UniProtKB-KW"/>
</dbReference>
<evidence type="ECO:0000259" key="5">
    <source>
        <dbReference type="PROSITE" id="PS51182"/>
    </source>
</evidence>
<feature type="domain" description="C2 tensin-type" evidence="5">
    <location>
        <begin position="198"/>
        <end position="337"/>
    </location>
</feature>
<evidence type="ECO:0000256" key="1">
    <source>
        <dbReference type="ARBA" id="ARBA00006468"/>
    </source>
</evidence>
<evidence type="ECO:0000256" key="2">
    <source>
        <dbReference type="ARBA" id="ARBA00022912"/>
    </source>
</evidence>
<name>A0AAV1CGN0_OLDCO</name>
<dbReference type="PANTHER" id="PTHR45733">
    <property type="entry name" value="FORMIN-J"/>
    <property type="match status" value="1"/>
</dbReference>
<organism evidence="7 8">
    <name type="scientific">Oldenlandia corymbosa var. corymbosa</name>
    <dbReference type="NCBI Taxonomy" id="529605"/>
    <lineage>
        <taxon>Eukaryota</taxon>
        <taxon>Viridiplantae</taxon>
        <taxon>Streptophyta</taxon>
        <taxon>Embryophyta</taxon>
        <taxon>Tracheophyta</taxon>
        <taxon>Spermatophyta</taxon>
        <taxon>Magnoliopsida</taxon>
        <taxon>eudicotyledons</taxon>
        <taxon>Gunneridae</taxon>
        <taxon>Pentapetalae</taxon>
        <taxon>asterids</taxon>
        <taxon>lamiids</taxon>
        <taxon>Gentianales</taxon>
        <taxon>Rubiaceae</taxon>
        <taxon>Rubioideae</taxon>
        <taxon>Spermacoceae</taxon>
        <taxon>Hedyotis-Oldenlandia complex</taxon>
        <taxon>Oldenlandia</taxon>
    </lineage>
</organism>
<dbReference type="SUPFAM" id="SSF101447">
    <property type="entry name" value="Formin homology 2 domain (FH2 domain)"/>
    <property type="match status" value="1"/>
</dbReference>
<gene>
    <name evidence="7" type="ORF">OLC1_LOCUS5716</name>
</gene>
<dbReference type="InterPro" id="IPR051144">
    <property type="entry name" value="Formin_homology_domain"/>
</dbReference>
<feature type="region of interest" description="Disordered" evidence="4">
    <location>
        <begin position="877"/>
        <end position="989"/>
    </location>
</feature>
<feature type="compositionally biased region" description="Pro residues" evidence="4">
    <location>
        <begin position="898"/>
        <end position="908"/>
    </location>
</feature>
<protein>
    <recommendedName>
        <fullName evidence="3">Formin-like protein</fullName>
    </recommendedName>
</protein>
<feature type="domain" description="FH2" evidence="6">
    <location>
        <begin position="980"/>
        <end position="1401"/>
    </location>
</feature>
<dbReference type="InterPro" id="IPR014020">
    <property type="entry name" value="Tensin_C2-dom"/>
</dbReference>
<dbReference type="InterPro" id="IPR042201">
    <property type="entry name" value="FH2_Formin_sf"/>
</dbReference>
<feature type="compositionally biased region" description="Pro residues" evidence="4">
    <location>
        <begin position="919"/>
        <end position="928"/>
    </location>
</feature>
<feature type="region of interest" description="Disordered" evidence="4">
    <location>
        <begin position="770"/>
        <end position="824"/>
    </location>
</feature>